<dbReference type="EMBL" id="JBHTEK010000006">
    <property type="protein sequence ID" value="MFC7671161.1"/>
    <property type="molecule type" value="Genomic_DNA"/>
</dbReference>
<dbReference type="RefSeq" id="WP_380207102.1">
    <property type="nucleotide sequence ID" value="NZ_JBHTEK010000006.1"/>
</dbReference>
<gene>
    <name evidence="6" type="ORF">ACFQT0_30015</name>
</gene>
<keyword evidence="6" id="KW-0067">ATP-binding</keyword>
<evidence type="ECO:0000313" key="6">
    <source>
        <dbReference type="EMBL" id="MFC7671161.1"/>
    </source>
</evidence>
<sequence>MPLIEQTLRQLTATLDDLSALGQMQGAALDQAEALDLEELVADVLQVLEPQQRAARARVTVDVAARPVVSYPRAGLRTIVLNLLSNAFKYADPARPGRVHVSLWLDAGQPVLWVKDNGLGFDAAAHGPDLFQLFRRFHNHVDGTGVGLYLVNRLVQATGGHIEVDSRVGEGATFRVYLGLR</sequence>
<dbReference type="InterPro" id="IPR050351">
    <property type="entry name" value="BphY/WalK/GraS-like"/>
</dbReference>
<feature type="domain" description="Histidine kinase" evidence="5">
    <location>
        <begin position="1"/>
        <end position="181"/>
    </location>
</feature>
<dbReference type="PANTHER" id="PTHR42878:SF15">
    <property type="entry name" value="BACTERIOPHYTOCHROME"/>
    <property type="match status" value="1"/>
</dbReference>
<comment type="catalytic activity">
    <reaction evidence="1">
        <text>ATP + protein L-histidine = ADP + protein N-phospho-L-histidine.</text>
        <dbReference type="EC" id="2.7.13.3"/>
    </reaction>
</comment>
<evidence type="ECO:0000256" key="1">
    <source>
        <dbReference type="ARBA" id="ARBA00000085"/>
    </source>
</evidence>
<accession>A0ABW2UEA2</accession>
<dbReference type="InterPro" id="IPR005467">
    <property type="entry name" value="His_kinase_dom"/>
</dbReference>
<reference evidence="7" key="1">
    <citation type="journal article" date="2019" name="Int. J. Syst. Evol. Microbiol.">
        <title>The Global Catalogue of Microorganisms (GCM) 10K type strain sequencing project: providing services to taxonomists for standard genome sequencing and annotation.</title>
        <authorList>
            <consortium name="The Broad Institute Genomics Platform"/>
            <consortium name="The Broad Institute Genome Sequencing Center for Infectious Disease"/>
            <person name="Wu L."/>
            <person name="Ma J."/>
        </authorList>
    </citation>
    <scope>NUCLEOTIDE SEQUENCE [LARGE SCALE GENOMIC DNA]</scope>
    <source>
        <strain evidence="7">JCM 19635</strain>
    </source>
</reference>
<dbReference type="PRINTS" id="PR00344">
    <property type="entry name" value="BCTRLSENSOR"/>
</dbReference>
<comment type="caution">
    <text evidence="6">The sequence shown here is derived from an EMBL/GenBank/DDBJ whole genome shotgun (WGS) entry which is preliminary data.</text>
</comment>
<evidence type="ECO:0000259" key="5">
    <source>
        <dbReference type="PROSITE" id="PS50109"/>
    </source>
</evidence>
<dbReference type="InterPro" id="IPR004358">
    <property type="entry name" value="Sig_transdc_His_kin-like_C"/>
</dbReference>
<organism evidence="6 7">
    <name type="scientific">Hymenobacter humi</name>
    <dbReference type="NCBI Taxonomy" id="1411620"/>
    <lineage>
        <taxon>Bacteria</taxon>
        <taxon>Pseudomonadati</taxon>
        <taxon>Bacteroidota</taxon>
        <taxon>Cytophagia</taxon>
        <taxon>Cytophagales</taxon>
        <taxon>Hymenobacteraceae</taxon>
        <taxon>Hymenobacter</taxon>
    </lineage>
</organism>
<proteinExistence type="predicted"/>
<dbReference type="GO" id="GO:0005524">
    <property type="term" value="F:ATP binding"/>
    <property type="evidence" value="ECO:0007669"/>
    <property type="project" value="UniProtKB-KW"/>
</dbReference>
<evidence type="ECO:0000313" key="7">
    <source>
        <dbReference type="Proteomes" id="UP001596513"/>
    </source>
</evidence>
<name>A0ABW2UEA2_9BACT</name>
<dbReference type="Pfam" id="PF02518">
    <property type="entry name" value="HATPase_c"/>
    <property type="match status" value="1"/>
</dbReference>
<keyword evidence="3" id="KW-0808">Transferase</keyword>
<evidence type="ECO:0000256" key="3">
    <source>
        <dbReference type="ARBA" id="ARBA00022679"/>
    </source>
</evidence>
<protein>
    <recommendedName>
        <fullName evidence="2">histidine kinase</fullName>
        <ecNumber evidence="2">2.7.13.3</ecNumber>
    </recommendedName>
</protein>
<dbReference type="SUPFAM" id="SSF55874">
    <property type="entry name" value="ATPase domain of HSP90 chaperone/DNA topoisomerase II/histidine kinase"/>
    <property type="match status" value="1"/>
</dbReference>
<dbReference type="EC" id="2.7.13.3" evidence="2"/>
<dbReference type="PANTHER" id="PTHR42878">
    <property type="entry name" value="TWO-COMPONENT HISTIDINE KINASE"/>
    <property type="match status" value="1"/>
</dbReference>
<dbReference type="SMART" id="SM00387">
    <property type="entry name" value="HATPase_c"/>
    <property type="match status" value="1"/>
</dbReference>
<dbReference type="PROSITE" id="PS50109">
    <property type="entry name" value="HIS_KIN"/>
    <property type="match status" value="1"/>
</dbReference>
<dbReference type="Gene3D" id="3.30.565.10">
    <property type="entry name" value="Histidine kinase-like ATPase, C-terminal domain"/>
    <property type="match status" value="1"/>
</dbReference>
<dbReference type="InterPro" id="IPR036890">
    <property type="entry name" value="HATPase_C_sf"/>
</dbReference>
<keyword evidence="7" id="KW-1185">Reference proteome</keyword>
<keyword evidence="6" id="KW-0547">Nucleotide-binding</keyword>
<dbReference type="InterPro" id="IPR003594">
    <property type="entry name" value="HATPase_dom"/>
</dbReference>
<evidence type="ECO:0000256" key="2">
    <source>
        <dbReference type="ARBA" id="ARBA00012438"/>
    </source>
</evidence>
<dbReference type="Proteomes" id="UP001596513">
    <property type="component" value="Unassembled WGS sequence"/>
</dbReference>
<evidence type="ECO:0000256" key="4">
    <source>
        <dbReference type="ARBA" id="ARBA00022777"/>
    </source>
</evidence>
<keyword evidence="4" id="KW-0418">Kinase</keyword>